<proteinExistence type="predicted"/>
<dbReference type="SUPFAM" id="SSF52540">
    <property type="entry name" value="P-loop containing nucleoside triphosphate hydrolases"/>
    <property type="match status" value="1"/>
</dbReference>
<sequence length="636" mass="73410">MEPATTAAITSFAGKALLPLFQKAISKGLSLAWRSGSEEAKTIFQLLKSDDSAKRYCEHAQKILRIRTIFDPDTIHDIPNIYHPLSAKSKKRQAIKIESLSDITGLTEFKKDNIFVNLVGKAGQGKSTSFKYIFGETLKEGNKIPFYFNLRDFGDGTIEEELFKGFIHFVSDIEFSTFTLLLQSKRIVIFLDGFDEVESSKRGYWLKEIEKLSIRYMADILVSSRPDTEICRSVNIENIFLCDLSKQDIFSIIYKNSKNSIASQEYISIVNENKTLEELLVSPILVMLFMSTYHMLDTVPDSVSRFYEEIFICLYKKHDKLDKPGFPREIKSKIVEYDAKDCFSAFCFLSFRKSDYGYSDESMLTYFRSALDLCGFDTKEAESIKVDVVDITNLIVNDGYDRYSYIHRSIQEYYTARYIKGLPDEKKKKFYDKVISSDGSRGSYGKVIEFLSDIDQHFYEKNFILEIFNVTGIVDINSGNYKKPSLSKFRSDLEMIQIDLLVLDDKISANSISYPDNHDFSLLDWFCFNTDEKYDKEFGINDIMNEVSKHDLNYAMKKLEPFLLSDSCDIKKEKNSGVLTSVYRVIDAYELTNALGSVKHLFNLYSSTCKVLYDDICLHTFKKVKSRDEKIRFLDF</sequence>
<evidence type="ECO:0000259" key="2">
    <source>
        <dbReference type="Pfam" id="PF22710"/>
    </source>
</evidence>
<accession>A0A1N6P0L2</accession>
<dbReference type="Gene3D" id="3.40.50.300">
    <property type="entry name" value="P-loop containing nucleotide triphosphate hydrolases"/>
    <property type="match status" value="1"/>
</dbReference>
<dbReference type="InterPro" id="IPR027417">
    <property type="entry name" value="P-loop_NTPase"/>
</dbReference>
<dbReference type="EMBL" id="FTMN01000001">
    <property type="protein sequence ID" value="SIP97881.1"/>
    <property type="molecule type" value="Genomic_DNA"/>
</dbReference>
<feature type="domain" description="Short NACHT-associated C-terminal" evidence="2">
    <location>
        <begin position="453"/>
        <end position="636"/>
    </location>
</feature>
<dbReference type="RefSeq" id="WP_076460820.1">
    <property type="nucleotide sequence ID" value="NZ_FTMN01000001.1"/>
</dbReference>
<dbReference type="InterPro" id="IPR055051">
    <property type="entry name" value="SNaCT1"/>
</dbReference>
<protein>
    <submittedName>
        <fullName evidence="3">NACHT domain-containing protein</fullName>
    </submittedName>
</protein>
<dbReference type="PANTHER" id="PTHR46312:SF2">
    <property type="entry name" value="NUCLEOTIDE-BINDING OLIGOMERIZATION DOMAIN-CONTAINING PROTEIN 2-LIKE"/>
    <property type="match status" value="1"/>
</dbReference>
<evidence type="ECO:0000259" key="1">
    <source>
        <dbReference type="Pfam" id="PF05729"/>
    </source>
</evidence>
<reference evidence="3 4" key="1">
    <citation type="submission" date="2017-01" db="EMBL/GenBank/DDBJ databases">
        <authorList>
            <person name="Mah S.A."/>
            <person name="Swanson W.J."/>
            <person name="Moy G.W."/>
            <person name="Vacquier V.D."/>
        </authorList>
    </citation>
    <scope>NUCLEOTIDE SEQUENCE [LARGE SCALE GENOMIC DNA]</scope>
    <source>
        <strain evidence="3 4">DSM 7027</strain>
    </source>
</reference>
<dbReference type="Pfam" id="PF05729">
    <property type="entry name" value="NACHT"/>
    <property type="match status" value="1"/>
</dbReference>
<dbReference type="AlphaFoldDB" id="A0A1N6P0L2"/>
<dbReference type="InterPro" id="IPR007111">
    <property type="entry name" value="NACHT_NTPase"/>
</dbReference>
<feature type="domain" description="NACHT" evidence="1">
    <location>
        <begin position="117"/>
        <end position="256"/>
    </location>
</feature>
<name>A0A1N6P0L2_9GAMM</name>
<dbReference type="Pfam" id="PF22710">
    <property type="entry name" value="SNaCT1"/>
    <property type="match status" value="1"/>
</dbReference>
<dbReference type="Proteomes" id="UP000186895">
    <property type="component" value="Unassembled WGS sequence"/>
</dbReference>
<keyword evidence="4" id="KW-1185">Reference proteome</keyword>
<organism evidence="3 4">
    <name type="scientific">Marinobacterium stanieri</name>
    <dbReference type="NCBI Taxonomy" id="49186"/>
    <lineage>
        <taxon>Bacteria</taxon>
        <taxon>Pseudomonadati</taxon>
        <taxon>Pseudomonadota</taxon>
        <taxon>Gammaproteobacteria</taxon>
        <taxon>Oceanospirillales</taxon>
        <taxon>Oceanospirillaceae</taxon>
        <taxon>Marinobacterium</taxon>
    </lineage>
</organism>
<evidence type="ECO:0000313" key="4">
    <source>
        <dbReference type="Proteomes" id="UP000186895"/>
    </source>
</evidence>
<evidence type="ECO:0000313" key="3">
    <source>
        <dbReference type="EMBL" id="SIP97881.1"/>
    </source>
</evidence>
<gene>
    <name evidence="3" type="ORF">SAMN05421647_101693</name>
</gene>
<dbReference type="PANTHER" id="PTHR46312">
    <property type="entry name" value="NACHT DOMAIN-CONTAINING PROTEIN"/>
    <property type="match status" value="1"/>
</dbReference>